<dbReference type="EMBL" id="CAESPC010000073">
    <property type="protein sequence ID" value="CAB4366941.1"/>
    <property type="molecule type" value="Genomic_DNA"/>
</dbReference>
<gene>
    <name evidence="2" type="ORF">UFOPK4180_00538</name>
</gene>
<feature type="compositionally biased region" description="Polar residues" evidence="1">
    <location>
        <begin position="25"/>
        <end position="41"/>
    </location>
</feature>
<proteinExistence type="predicted"/>
<sequence length="90" mass="9427">MTLTLCAIFMMTSKRISRRGSEISFESLTSDNSGSEGSSKITAAMTRGPAQGPRPASSTPAIGAMPALRRSSSIAFISATYFWGSCLTGL</sequence>
<feature type="region of interest" description="Disordered" evidence="1">
    <location>
        <begin position="25"/>
        <end position="62"/>
    </location>
</feature>
<reference evidence="2" key="1">
    <citation type="submission" date="2020-05" db="EMBL/GenBank/DDBJ databases">
        <authorList>
            <person name="Chiriac C."/>
            <person name="Salcher M."/>
            <person name="Ghai R."/>
            <person name="Kavagutti S V."/>
        </authorList>
    </citation>
    <scope>NUCLEOTIDE SEQUENCE</scope>
</reference>
<protein>
    <submittedName>
        <fullName evidence="2">Unannotated protein</fullName>
    </submittedName>
</protein>
<organism evidence="2">
    <name type="scientific">freshwater metagenome</name>
    <dbReference type="NCBI Taxonomy" id="449393"/>
    <lineage>
        <taxon>unclassified sequences</taxon>
        <taxon>metagenomes</taxon>
        <taxon>ecological metagenomes</taxon>
    </lineage>
</organism>
<name>A0A6J6ADZ8_9ZZZZ</name>
<evidence type="ECO:0000313" key="2">
    <source>
        <dbReference type="EMBL" id="CAB4366941.1"/>
    </source>
</evidence>
<accession>A0A6J6ADZ8</accession>
<evidence type="ECO:0000256" key="1">
    <source>
        <dbReference type="SAM" id="MobiDB-lite"/>
    </source>
</evidence>
<dbReference type="AlphaFoldDB" id="A0A6J6ADZ8"/>